<evidence type="ECO:0000256" key="4">
    <source>
        <dbReference type="ARBA" id="ARBA00022490"/>
    </source>
</evidence>
<keyword evidence="12" id="KW-1185">Reference proteome</keyword>
<evidence type="ECO:0000256" key="9">
    <source>
        <dbReference type="SAM" id="Coils"/>
    </source>
</evidence>
<evidence type="ECO:0000256" key="2">
    <source>
        <dbReference type="ARBA" id="ARBA00011832"/>
    </source>
</evidence>
<evidence type="ECO:0000256" key="8">
    <source>
        <dbReference type="ARBA" id="ARBA00025273"/>
    </source>
</evidence>
<evidence type="ECO:0000313" key="12">
    <source>
        <dbReference type="Proteomes" id="UP000239899"/>
    </source>
</evidence>
<dbReference type="EMBL" id="LHPG02000008">
    <property type="protein sequence ID" value="PRW56849.1"/>
    <property type="molecule type" value="Genomic_DNA"/>
</dbReference>
<dbReference type="OrthoDB" id="2020926at2759"/>
<dbReference type="GO" id="GO:0005815">
    <property type="term" value="C:microtubule organizing center"/>
    <property type="evidence" value="ECO:0007669"/>
    <property type="project" value="TreeGrafter"/>
</dbReference>
<keyword evidence="7" id="KW-0206">Cytoskeleton</keyword>
<evidence type="ECO:0000256" key="5">
    <source>
        <dbReference type="ARBA" id="ARBA00022803"/>
    </source>
</evidence>
<name>A0A2P6TS06_CHLSO</name>
<reference evidence="11 12" key="1">
    <citation type="journal article" date="2018" name="Plant J.">
        <title>Genome sequences of Chlorella sorokiniana UTEX 1602 and Micractinium conductrix SAG 241.80: implications to maltose excretion by a green alga.</title>
        <authorList>
            <person name="Arriola M.B."/>
            <person name="Velmurugan N."/>
            <person name="Zhang Y."/>
            <person name="Plunkett M.H."/>
            <person name="Hondzo H."/>
            <person name="Barney B.M."/>
        </authorList>
    </citation>
    <scope>NUCLEOTIDE SEQUENCE [LARGE SCALE GENOMIC DNA]</scope>
    <source>
        <strain evidence="12">UTEX 1602</strain>
    </source>
</reference>
<feature type="compositionally biased region" description="Low complexity" evidence="10">
    <location>
        <begin position="17"/>
        <end position="45"/>
    </location>
</feature>
<dbReference type="PANTHER" id="PTHR14594:SF1">
    <property type="entry name" value="CENTROSOMAL PROTEIN OF 70 KDA"/>
    <property type="match status" value="1"/>
</dbReference>
<dbReference type="GO" id="GO:0070507">
    <property type="term" value="P:regulation of microtubule cytoskeleton organization"/>
    <property type="evidence" value="ECO:0007669"/>
    <property type="project" value="InterPro"/>
</dbReference>
<accession>A0A2P6TS06</accession>
<keyword evidence="4" id="KW-0963">Cytoplasm</keyword>
<dbReference type="GO" id="GO:0043015">
    <property type="term" value="F:gamma-tubulin binding"/>
    <property type="evidence" value="ECO:0007669"/>
    <property type="project" value="InterPro"/>
</dbReference>
<evidence type="ECO:0000256" key="3">
    <source>
        <dbReference type="ARBA" id="ARBA00018408"/>
    </source>
</evidence>
<evidence type="ECO:0000313" key="11">
    <source>
        <dbReference type="EMBL" id="PRW56849.1"/>
    </source>
</evidence>
<keyword evidence="6 9" id="KW-0175">Coiled coil</keyword>
<feature type="compositionally biased region" description="Basic and acidic residues" evidence="10">
    <location>
        <begin position="645"/>
        <end position="656"/>
    </location>
</feature>
<feature type="region of interest" description="Disordered" evidence="10">
    <location>
        <begin position="1"/>
        <end position="51"/>
    </location>
</feature>
<evidence type="ECO:0000256" key="10">
    <source>
        <dbReference type="SAM" id="MobiDB-lite"/>
    </source>
</evidence>
<feature type="compositionally biased region" description="Basic residues" evidence="10">
    <location>
        <begin position="1"/>
        <end position="12"/>
    </location>
</feature>
<feature type="region of interest" description="Disordered" evidence="10">
    <location>
        <begin position="136"/>
        <end position="316"/>
    </location>
</feature>
<gene>
    <name evidence="11" type="ORF">C2E21_4739</name>
</gene>
<evidence type="ECO:0000256" key="6">
    <source>
        <dbReference type="ARBA" id="ARBA00023054"/>
    </source>
</evidence>
<evidence type="ECO:0000256" key="7">
    <source>
        <dbReference type="ARBA" id="ARBA00023212"/>
    </source>
</evidence>
<feature type="compositionally biased region" description="Pro residues" evidence="10">
    <location>
        <begin position="206"/>
        <end position="217"/>
    </location>
</feature>
<feature type="compositionally biased region" description="Pro residues" evidence="10">
    <location>
        <begin position="174"/>
        <end position="185"/>
    </location>
</feature>
<comment type="function">
    <text evidence="8">Plays a role in the organization of both preexisting and nascent microtubules in interphase cells. During mitosis, required for the organization and orientation of the mitotic spindle.</text>
</comment>
<feature type="compositionally biased region" description="Low complexity" evidence="10">
    <location>
        <begin position="235"/>
        <end position="292"/>
    </location>
</feature>
<sequence length="990" mass="104947">MRRGWGSPRRHPPPASPEAAALTAASLGTSVEASPTLPDSPSSPSMFELSPEVHLQGGLGASAAHGAFGSAAYTALGDDDGSEADSDDLTAFLAGLREKYGLQDATAAPRPGPDALLALAAPAEAAPSVRIRVHVTSTSTAGGGELPLPADAAMPQRSPSKEQHVSNEDAGAIPPQPPLPLPQPTPAAQQAEELQRPAMQQQDTPIPEPRPQLPQPQPEEHPQAEMLLDAELDAELSTLEELQRQIEAQQQAQGSEAAPIHQQQPGTRPQQGQTGPAAASLGSPAAASAACAVERHSSTMVEDAVESAQPAGPGAQPQLQLPWASLHELLVARGFPGLLPTEAADVGAGSSQLQQQQQPNPAALFTALHSLLQEQARAKQYQERLSEAAQTGARREGALVSSFTAAAKQRDAEIAKWKRLALDNQRAARDAQQAGGSLSQSREQLAADVRQMQGTVARLQAALHRKEDEVERVKAVLQQQREREERRAMADAEALARLKQSYAAAKAAELGAAPGGAAAVLKIATAELSLKPLDIVRIFEAERADLQEAAALAAADAQSARAELSRAQEALHAAGLPCDQFEEIEGQAREAARQAAAAEERAAAAEEEVAALRAELADRPTQAQLESLQRQVAIMERQAAKAAADKAAAEAKEASSRPKPKQLSTREMIQRDRNMQRLGLHCVEELPKPVLVEVVQDACALLECRQPLELCGAIRPVQELAALVPRMERFIGDVCGAVFQRGLAHVPEALRQDNPADVPAILLAWIAELGELLELRGVLRALLRQLGARVSRQPNDPPPTAGEVVPLVAQLVELERSVFHSREVLEAAEAALAAQPDILINRIVAQFQRLFACRSLEGVLPAMNKLYLQHTEAQTFLASLRTALGLEPSATLEACANGLEQALADRRGGLAAMLPAREPHTAAPALPPSATAVVVEVPPRAQREQELQAAAQVVVERMAAKRCWPKVEIFVQAGGAGQAQERAAQEGDSL</sequence>
<organism evidence="11 12">
    <name type="scientific">Chlorella sorokiniana</name>
    <name type="common">Freshwater green alga</name>
    <dbReference type="NCBI Taxonomy" id="3076"/>
    <lineage>
        <taxon>Eukaryota</taxon>
        <taxon>Viridiplantae</taxon>
        <taxon>Chlorophyta</taxon>
        <taxon>core chlorophytes</taxon>
        <taxon>Trebouxiophyceae</taxon>
        <taxon>Chlorellales</taxon>
        <taxon>Chlorellaceae</taxon>
        <taxon>Chlorella clade</taxon>
        <taxon>Chlorella</taxon>
    </lineage>
</organism>
<dbReference type="InterPro" id="IPR037692">
    <property type="entry name" value="CEP70"/>
</dbReference>
<keyword evidence="5" id="KW-0802">TPR repeat</keyword>
<dbReference type="PANTHER" id="PTHR14594">
    <property type="entry name" value="CENTROSOMAL PROTEIN OF 70 KDA"/>
    <property type="match status" value="1"/>
</dbReference>
<feature type="region of interest" description="Disordered" evidence="10">
    <location>
        <begin position="645"/>
        <end position="664"/>
    </location>
</feature>
<evidence type="ECO:0000256" key="1">
    <source>
        <dbReference type="ARBA" id="ARBA00004300"/>
    </source>
</evidence>
<dbReference type="GO" id="GO:0060271">
    <property type="term" value="P:cilium assembly"/>
    <property type="evidence" value="ECO:0007669"/>
    <property type="project" value="InterPro"/>
</dbReference>
<dbReference type="Proteomes" id="UP000239899">
    <property type="component" value="Unassembled WGS sequence"/>
</dbReference>
<protein>
    <recommendedName>
        <fullName evidence="3">Centrosomal protein of 70 kDa</fullName>
    </recommendedName>
</protein>
<feature type="coiled-coil region" evidence="9">
    <location>
        <begin position="442"/>
        <end position="487"/>
    </location>
</feature>
<comment type="subcellular location">
    <subcellularLocation>
        <location evidence="1">Cytoplasm</location>
        <location evidence="1">Cytoskeleton</location>
        <location evidence="1">Microtubule organizing center</location>
        <location evidence="1">Centrosome</location>
    </subcellularLocation>
</comment>
<proteinExistence type="predicted"/>
<comment type="subunit">
    <text evidence="2">Directly interacts with tubulin-gamma; this interaction determines centrosomal localization.</text>
</comment>
<dbReference type="AlphaFoldDB" id="A0A2P6TS06"/>
<comment type="caution">
    <text evidence="11">The sequence shown here is derived from an EMBL/GenBank/DDBJ whole genome shotgun (WGS) entry which is preliminary data.</text>
</comment>